<keyword evidence="1" id="KW-0732">Signal</keyword>
<keyword evidence="4" id="KW-1185">Reference proteome</keyword>
<accession>A0A8J8G6P4</accession>
<evidence type="ECO:0000259" key="2">
    <source>
        <dbReference type="Pfam" id="PF18962"/>
    </source>
</evidence>
<feature type="domain" description="Secretion system C-terminal sorting" evidence="2">
    <location>
        <begin position="44"/>
        <end position="115"/>
    </location>
</feature>
<evidence type="ECO:0000313" key="4">
    <source>
        <dbReference type="Proteomes" id="UP000610746"/>
    </source>
</evidence>
<dbReference type="AlphaFoldDB" id="A0A8J8G6P4"/>
<dbReference type="InterPro" id="IPR026444">
    <property type="entry name" value="Secre_tail"/>
</dbReference>
<dbReference type="Proteomes" id="UP000610746">
    <property type="component" value="Unassembled WGS sequence"/>
</dbReference>
<dbReference type="Pfam" id="PF18962">
    <property type="entry name" value="Por_Secre_tail"/>
    <property type="match status" value="1"/>
</dbReference>
<evidence type="ECO:0000313" key="3">
    <source>
        <dbReference type="EMBL" id="NRS92001.1"/>
    </source>
</evidence>
<dbReference type="RefSeq" id="WP_173778621.1">
    <property type="nucleotide sequence ID" value="NZ_JABSNO010000006.1"/>
</dbReference>
<reference evidence="3" key="1">
    <citation type="submission" date="2020-05" db="EMBL/GenBank/DDBJ databases">
        <title>Genomic Encyclopedia of Type Strains, Phase IV (KMG-V): Genome sequencing to study the core and pangenomes of soil and plant-associated prokaryotes.</title>
        <authorList>
            <person name="Whitman W."/>
        </authorList>
    </citation>
    <scope>NUCLEOTIDE SEQUENCE</scope>
    <source>
        <strain evidence="3">16F</strain>
    </source>
</reference>
<evidence type="ECO:0000256" key="1">
    <source>
        <dbReference type="ARBA" id="ARBA00022729"/>
    </source>
</evidence>
<gene>
    <name evidence="3" type="ORF">HNQ03_001068</name>
</gene>
<sequence length="117" mass="13140">MKKLLLIAFVYASTMIFSTDFKSQSVQESSSISQNTDDGILIAYPNPVKTSIFIKTKDNSTKIKTVAFYSILGTQVASYNLNTSSAELNLEKLRPGKYLMRYILSDNTSKIKQIIKQ</sequence>
<name>A0A8J8G6P4_9FLAO</name>
<dbReference type="EMBL" id="JABSNO010000006">
    <property type="protein sequence ID" value="NRS92001.1"/>
    <property type="molecule type" value="Genomic_DNA"/>
</dbReference>
<organism evidence="3 4">
    <name type="scientific">Frigoriflavimonas asaccharolytica</name>
    <dbReference type="NCBI Taxonomy" id="2735899"/>
    <lineage>
        <taxon>Bacteria</taxon>
        <taxon>Pseudomonadati</taxon>
        <taxon>Bacteroidota</taxon>
        <taxon>Flavobacteriia</taxon>
        <taxon>Flavobacteriales</taxon>
        <taxon>Weeksellaceae</taxon>
        <taxon>Frigoriflavimonas</taxon>
    </lineage>
</organism>
<proteinExistence type="predicted"/>
<protein>
    <recommendedName>
        <fullName evidence="2">Secretion system C-terminal sorting domain-containing protein</fullName>
    </recommendedName>
</protein>
<dbReference type="NCBIfam" id="TIGR04183">
    <property type="entry name" value="Por_Secre_tail"/>
    <property type="match status" value="1"/>
</dbReference>
<comment type="caution">
    <text evidence="3">The sequence shown here is derived from an EMBL/GenBank/DDBJ whole genome shotgun (WGS) entry which is preliminary data.</text>
</comment>